<comment type="caution">
    <text evidence="1">The sequence shown here is derived from an EMBL/GenBank/DDBJ whole genome shotgun (WGS) entry which is preliminary data.</text>
</comment>
<reference evidence="1 2" key="1">
    <citation type="submission" date="2017-03" db="EMBL/GenBank/DDBJ databases">
        <title>Lifting the veil on microbial sulfur biogeochemistry in mining wastewaters.</title>
        <authorList>
            <person name="Kantor R.S."/>
            <person name="Colenbrander Nelson T."/>
            <person name="Marshall S."/>
            <person name="Bennett D."/>
            <person name="Apte S."/>
            <person name="Camacho D."/>
            <person name="Thomas B.C."/>
            <person name="Warren L.A."/>
            <person name="Banfield J.F."/>
        </authorList>
    </citation>
    <scope>NUCLEOTIDE SEQUENCE [LARGE SCALE GENOMIC DNA]</scope>
    <source>
        <strain evidence="1">32-67-7</strain>
    </source>
</reference>
<organism evidence="1 2">
    <name type="scientific">Caulobacter vibrioides</name>
    <name type="common">Caulobacter crescentus</name>
    <dbReference type="NCBI Taxonomy" id="155892"/>
    <lineage>
        <taxon>Bacteria</taxon>
        <taxon>Pseudomonadati</taxon>
        <taxon>Pseudomonadota</taxon>
        <taxon>Alphaproteobacteria</taxon>
        <taxon>Caulobacterales</taxon>
        <taxon>Caulobacteraceae</taxon>
        <taxon>Caulobacter</taxon>
    </lineage>
</organism>
<feature type="non-terminal residue" evidence="1">
    <location>
        <position position="71"/>
    </location>
</feature>
<sequence>MSDASLILSRRDLDFILYEWLEVERLTQRARFADHDRVSFDGVLDTCAQLAADMFAPHNRKADQNEPTFDG</sequence>
<dbReference type="EMBL" id="NCDQ01000554">
    <property type="protein sequence ID" value="OYW98075.1"/>
    <property type="molecule type" value="Genomic_DNA"/>
</dbReference>
<protein>
    <submittedName>
        <fullName evidence="1">Uncharacterized protein</fullName>
    </submittedName>
</protein>
<gene>
    <name evidence="1" type="ORF">B7Z12_20505</name>
</gene>
<dbReference type="AlphaFoldDB" id="A0A258CRH8"/>
<evidence type="ECO:0000313" key="1">
    <source>
        <dbReference type="EMBL" id="OYW98075.1"/>
    </source>
</evidence>
<accession>A0A258CRH8</accession>
<dbReference type="Proteomes" id="UP000215616">
    <property type="component" value="Unassembled WGS sequence"/>
</dbReference>
<evidence type="ECO:0000313" key="2">
    <source>
        <dbReference type="Proteomes" id="UP000215616"/>
    </source>
</evidence>
<name>A0A258CRH8_CAUVI</name>
<proteinExistence type="predicted"/>